<name>A0A931I7H5_9NOCA</name>
<accession>A0A931I7H5</accession>
<dbReference type="Proteomes" id="UP000655751">
    <property type="component" value="Unassembled WGS sequence"/>
</dbReference>
<dbReference type="InterPro" id="IPR007709">
    <property type="entry name" value="N-FG_amidohydro"/>
</dbReference>
<dbReference type="EMBL" id="JADMLG010000002">
    <property type="protein sequence ID" value="MBH0775486.1"/>
    <property type="molecule type" value="Genomic_DNA"/>
</dbReference>
<protein>
    <submittedName>
        <fullName evidence="1">N-formylglutamate amidohydrolase</fullName>
    </submittedName>
</protein>
<dbReference type="RefSeq" id="WP_196147854.1">
    <property type="nucleotide sequence ID" value="NZ_JADMLG010000002.1"/>
</dbReference>
<organism evidence="1 2">
    <name type="scientific">Nocardia bovistercoris</name>
    <dbReference type="NCBI Taxonomy" id="2785916"/>
    <lineage>
        <taxon>Bacteria</taxon>
        <taxon>Bacillati</taxon>
        <taxon>Actinomycetota</taxon>
        <taxon>Actinomycetes</taxon>
        <taxon>Mycobacteriales</taxon>
        <taxon>Nocardiaceae</taxon>
        <taxon>Nocardia</taxon>
    </lineage>
</organism>
<dbReference type="AlphaFoldDB" id="A0A931I7H5"/>
<proteinExistence type="predicted"/>
<keyword evidence="2" id="KW-1185">Reference proteome</keyword>
<evidence type="ECO:0000313" key="1">
    <source>
        <dbReference type="EMBL" id="MBH0775486.1"/>
    </source>
</evidence>
<dbReference type="Gene3D" id="3.40.630.40">
    <property type="entry name" value="Zn-dependent exopeptidases"/>
    <property type="match status" value="1"/>
</dbReference>
<gene>
    <name evidence="1" type="ORF">IT779_04180</name>
</gene>
<comment type="caution">
    <text evidence="1">The sequence shown here is derived from an EMBL/GenBank/DDBJ whole genome shotgun (WGS) entry which is preliminary data.</text>
</comment>
<sequence length="220" mass="24568">MDDLFAMDDEQALAWDLRERKYRANDYYGEGRPAAIDILDGSTGLLVTAPHSLHHFRHGRKKPADRYTGSYAELLHAALDATAVIPTGPIGRWENWEDRDDPFRHALDRLSTPSTLVVDLHGMSDRHGVDVCLGLGPAPTAASEELAHRLAEELHPYQVSINTPFAATPHYTVTAYVQTRTPADAIQIEMAANIRNPVLHPKRSGDFLGRLIRGLERFRT</sequence>
<dbReference type="SUPFAM" id="SSF53187">
    <property type="entry name" value="Zn-dependent exopeptidases"/>
    <property type="match status" value="1"/>
</dbReference>
<reference evidence="1" key="1">
    <citation type="submission" date="2020-11" db="EMBL/GenBank/DDBJ databases">
        <title>Nocardia NEAU-351.nov., a novel actinomycete isolated from the cow dung.</title>
        <authorList>
            <person name="Zhang X."/>
        </authorList>
    </citation>
    <scope>NUCLEOTIDE SEQUENCE</scope>
    <source>
        <strain evidence="1">NEAU-351</strain>
    </source>
</reference>
<dbReference type="Pfam" id="PF05013">
    <property type="entry name" value="FGase"/>
    <property type="match status" value="1"/>
</dbReference>
<evidence type="ECO:0000313" key="2">
    <source>
        <dbReference type="Proteomes" id="UP000655751"/>
    </source>
</evidence>